<evidence type="ECO:0000256" key="1">
    <source>
        <dbReference type="ARBA" id="ARBA00004167"/>
    </source>
</evidence>
<dbReference type="InterPro" id="IPR037682">
    <property type="entry name" value="TonB_C"/>
</dbReference>
<dbReference type="STRING" id="999627.SAMN05216236_13629"/>
<dbReference type="GO" id="GO:0055085">
    <property type="term" value="P:transmembrane transport"/>
    <property type="evidence" value="ECO:0007669"/>
    <property type="project" value="InterPro"/>
</dbReference>
<dbReference type="NCBIfam" id="TIGR01352">
    <property type="entry name" value="tonB_Cterm"/>
    <property type="match status" value="1"/>
</dbReference>
<dbReference type="SUPFAM" id="SSF74653">
    <property type="entry name" value="TolA/TonB C-terminal domain"/>
    <property type="match status" value="1"/>
</dbReference>
<evidence type="ECO:0000256" key="5">
    <source>
        <dbReference type="SAM" id="MobiDB-lite"/>
    </source>
</evidence>
<dbReference type="AlphaFoldDB" id="A0A1I7DWC1"/>
<feature type="domain" description="TonB C-terminal" evidence="6">
    <location>
        <begin position="184"/>
        <end position="270"/>
    </location>
</feature>
<dbReference type="PROSITE" id="PS52015">
    <property type="entry name" value="TONB_CTD"/>
    <property type="match status" value="1"/>
</dbReference>
<feature type="compositionally biased region" description="Pro residues" evidence="5">
    <location>
        <begin position="22"/>
        <end position="32"/>
    </location>
</feature>
<evidence type="ECO:0000256" key="4">
    <source>
        <dbReference type="ARBA" id="ARBA00023136"/>
    </source>
</evidence>
<dbReference type="Gene3D" id="3.30.1150.10">
    <property type="match status" value="1"/>
</dbReference>
<dbReference type="GO" id="GO:0016020">
    <property type="term" value="C:membrane"/>
    <property type="evidence" value="ECO:0007669"/>
    <property type="project" value="UniProtKB-SubCell"/>
</dbReference>
<name>A0A1I7DWC1_9RHOB</name>
<accession>A0A1I7DWC1</accession>
<feature type="region of interest" description="Disordered" evidence="5">
    <location>
        <begin position="103"/>
        <end position="190"/>
    </location>
</feature>
<dbReference type="eggNOG" id="COG0810">
    <property type="taxonomic scope" value="Bacteria"/>
</dbReference>
<sequence>MTAKAVETEAEPVEPTEGLPDTPTPERTPPTQPAETVARPFLRSAEAPEAQPSQTTKIKTAEAPRPRAPIVRAQATLSPTPALDSVPDPSALTLVATRVQPSQTQAAEAATRITAVTPDQAAPMVSKRPERRNPAKELNAPAKPRRQAKGAAGRDARKGATTGQQQAKAAVQGTKAGVAQTSGNAVASNYPGKVMRRLARVKKVRGVGRGKAEVAFKIASNGGLDGASLRRSSGSSAFDRAAVRAVQRAAPFPPPPAGAQRSFKILITGS</sequence>
<keyword evidence="3" id="KW-1133">Transmembrane helix</keyword>
<gene>
    <name evidence="7" type="ORF">SAMN05216236_13629</name>
</gene>
<dbReference type="Proteomes" id="UP000182466">
    <property type="component" value="Unassembled WGS sequence"/>
</dbReference>
<organism evidence="7 8">
    <name type="scientific">Sedimentitalea nanhaiensis</name>
    <dbReference type="NCBI Taxonomy" id="999627"/>
    <lineage>
        <taxon>Bacteria</taxon>
        <taxon>Pseudomonadati</taxon>
        <taxon>Pseudomonadota</taxon>
        <taxon>Alphaproteobacteria</taxon>
        <taxon>Rhodobacterales</taxon>
        <taxon>Paracoccaceae</taxon>
        <taxon>Sedimentitalea</taxon>
    </lineage>
</organism>
<keyword evidence="8" id="KW-1185">Reference proteome</keyword>
<feature type="region of interest" description="Disordered" evidence="5">
    <location>
        <begin position="1"/>
        <end position="68"/>
    </location>
</feature>
<reference evidence="7 8" key="1">
    <citation type="submission" date="2016-10" db="EMBL/GenBank/DDBJ databases">
        <authorList>
            <person name="de Groot N.N."/>
        </authorList>
    </citation>
    <scope>NUCLEOTIDE SEQUENCE [LARGE SCALE GENOMIC DNA]</scope>
    <source>
        <strain evidence="7 8">CGMCC 1.10959</strain>
    </source>
</reference>
<dbReference type="EMBL" id="FPAW01000036">
    <property type="protein sequence ID" value="SFU15980.1"/>
    <property type="molecule type" value="Genomic_DNA"/>
</dbReference>
<evidence type="ECO:0000256" key="2">
    <source>
        <dbReference type="ARBA" id="ARBA00022692"/>
    </source>
</evidence>
<keyword evidence="2" id="KW-0812">Transmembrane</keyword>
<evidence type="ECO:0000256" key="3">
    <source>
        <dbReference type="ARBA" id="ARBA00022989"/>
    </source>
</evidence>
<evidence type="ECO:0000313" key="8">
    <source>
        <dbReference type="Proteomes" id="UP000182466"/>
    </source>
</evidence>
<dbReference type="InterPro" id="IPR006260">
    <property type="entry name" value="TonB/TolA_C"/>
</dbReference>
<evidence type="ECO:0000259" key="6">
    <source>
        <dbReference type="PROSITE" id="PS52015"/>
    </source>
</evidence>
<keyword evidence="4" id="KW-0472">Membrane</keyword>
<proteinExistence type="predicted"/>
<evidence type="ECO:0000313" key="7">
    <source>
        <dbReference type="EMBL" id="SFU15980.1"/>
    </source>
</evidence>
<comment type="subcellular location">
    <subcellularLocation>
        <location evidence="1">Membrane</location>
        <topology evidence="1">Single-pass membrane protein</topology>
    </subcellularLocation>
</comment>
<feature type="compositionally biased region" description="Low complexity" evidence="5">
    <location>
        <begin position="159"/>
        <end position="180"/>
    </location>
</feature>
<dbReference type="Pfam" id="PF13103">
    <property type="entry name" value="TonB_2"/>
    <property type="match status" value="1"/>
</dbReference>
<protein>
    <submittedName>
        <fullName evidence="7">Outer membrane transport energization protein TonB</fullName>
    </submittedName>
</protein>